<dbReference type="PANTHER" id="PTHR11937">
    <property type="entry name" value="ACTIN"/>
    <property type="match status" value="1"/>
</dbReference>
<keyword evidence="3" id="KW-0547">Nucleotide-binding</keyword>
<dbReference type="AlphaFoldDB" id="A0A6G0U3P5"/>
<keyword evidence="2" id="KW-0963">Cytoplasm</keyword>
<dbReference type="SUPFAM" id="SSF53067">
    <property type="entry name" value="Actin-like ATPase domain"/>
    <property type="match status" value="2"/>
</dbReference>
<reference evidence="7 8" key="1">
    <citation type="submission" date="2019-08" db="EMBL/GenBank/DDBJ databases">
        <title>The genome of the soybean aphid Biotype 1, its phylome, world population structure and adaptation to the North American continent.</title>
        <authorList>
            <person name="Giordano R."/>
            <person name="Donthu R.K."/>
            <person name="Hernandez A.G."/>
            <person name="Wright C.L."/>
            <person name="Zimin A.V."/>
        </authorList>
    </citation>
    <scope>NUCLEOTIDE SEQUENCE [LARGE SCALE GENOMIC DNA]</scope>
    <source>
        <tissue evidence="7">Whole aphids</tissue>
    </source>
</reference>
<evidence type="ECO:0000256" key="5">
    <source>
        <dbReference type="ARBA" id="ARBA00023212"/>
    </source>
</evidence>
<keyword evidence="8" id="KW-1185">Reference proteome</keyword>
<comment type="subcellular location">
    <subcellularLocation>
        <location evidence="1">Cytoplasm</location>
        <location evidence="1">Cytoskeleton</location>
    </subcellularLocation>
</comment>
<dbReference type="Gene3D" id="3.90.640.10">
    <property type="entry name" value="Actin, Chain A, domain 4"/>
    <property type="match status" value="1"/>
</dbReference>
<proteinExistence type="inferred from homology"/>
<dbReference type="InterPro" id="IPR043129">
    <property type="entry name" value="ATPase_NBD"/>
</dbReference>
<dbReference type="SMART" id="SM00268">
    <property type="entry name" value="ACTIN"/>
    <property type="match status" value="1"/>
</dbReference>
<name>A0A6G0U3P5_APHGL</name>
<sequence>MSNVIKCPQNDFQHSQIAIVCDNGSYSLKAGFSNENFPRSIIPTIVGIPKDKKIVSIPEHGENIVFPGESAIKNKDMLDTICPIRKSIISDWDAMEQIWYHMFYENLMVPPENYNILHTEVDMNSKLSREKIFETMFELFNVPKTAVIPKSVLALYSSGRTTGLMVDSGYDYTQVMPIFEGYPLHHAVQTMSVGGWHVTQYLMQLLNERGYSFNSTKDFETLNDIKEKLCYFALNFKFEKDMYTKEKEKQYTLPDGTEINVESEALVFYFNHNRHLRIKISVIIFQSPEILFDPLLFNIESKLGGIHNLIYKACSACDNKEQKNMYNNIILAGGNTLFSFLPIRLEKMITELVAPNTKIQIKADPERKYSTWLGGAVLASIPSYQQMWISKEMYEEKGPSAVHDKSLI</sequence>
<evidence type="ECO:0000313" key="7">
    <source>
        <dbReference type="EMBL" id="KAE9543400.1"/>
    </source>
</evidence>
<gene>
    <name evidence="7" type="ORF">AGLY_002200</name>
</gene>
<dbReference type="FunFam" id="3.30.420.40:FF:000148">
    <property type="entry name" value="Actin, alpha skeletal muscle"/>
    <property type="match status" value="1"/>
</dbReference>
<dbReference type="Proteomes" id="UP000475862">
    <property type="component" value="Unassembled WGS sequence"/>
</dbReference>
<dbReference type="OrthoDB" id="6602845at2759"/>
<comment type="caution">
    <text evidence="7">The sequence shown here is derived from an EMBL/GenBank/DDBJ whole genome shotgun (WGS) entry which is preliminary data.</text>
</comment>
<accession>A0A6G0U3P5</accession>
<dbReference type="GO" id="GO:0005524">
    <property type="term" value="F:ATP binding"/>
    <property type="evidence" value="ECO:0007669"/>
    <property type="project" value="UniProtKB-KW"/>
</dbReference>
<keyword evidence="5" id="KW-0206">Cytoskeleton</keyword>
<dbReference type="FunFam" id="3.30.420.40:FF:000058">
    <property type="entry name" value="Putative actin-related protein 5"/>
    <property type="match status" value="1"/>
</dbReference>
<dbReference type="EMBL" id="VYZN01000008">
    <property type="protein sequence ID" value="KAE9543400.1"/>
    <property type="molecule type" value="Genomic_DNA"/>
</dbReference>
<evidence type="ECO:0000256" key="6">
    <source>
        <dbReference type="RuleBase" id="RU000487"/>
    </source>
</evidence>
<evidence type="ECO:0000256" key="4">
    <source>
        <dbReference type="ARBA" id="ARBA00022840"/>
    </source>
</evidence>
<dbReference type="GO" id="GO:0005856">
    <property type="term" value="C:cytoskeleton"/>
    <property type="evidence" value="ECO:0007669"/>
    <property type="project" value="UniProtKB-SubCell"/>
</dbReference>
<keyword evidence="4" id="KW-0067">ATP-binding</keyword>
<dbReference type="InterPro" id="IPR004000">
    <property type="entry name" value="Actin"/>
</dbReference>
<organism evidence="7 8">
    <name type="scientific">Aphis glycines</name>
    <name type="common">Soybean aphid</name>
    <dbReference type="NCBI Taxonomy" id="307491"/>
    <lineage>
        <taxon>Eukaryota</taxon>
        <taxon>Metazoa</taxon>
        <taxon>Ecdysozoa</taxon>
        <taxon>Arthropoda</taxon>
        <taxon>Hexapoda</taxon>
        <taxon>Insecta</taxon>
        <taxon>Pterygota</taxon>
        <taxon>Neoptera</taxon>
        <taxon>Paraneoptera</taxon>
        <taxon>Hemiptera</taxon>
        <taxon>Sternorrhyncha</taxon>
        <taxon>Aphidomorpha</taxon>
        <taxon>Aphidoidea</taxon>
        <taxon>Aphididae</taxon>
        <taxon>Aphidini</taxon>
        <taxon>Aphis</taxon>
        <taxon>Aphis</taxon>
    </lineage>
</organism>
<evidence type="ECO:0000313" key="8">
    <source>
        <dbReference type="Proteomes" id="UP000475862"/>
    </source>
</evidence>
<protein>
    <recommendedName>
        <fullName evidence="9">Actin</fullName>
    </recommendedName>
</protein>
<evidence type="ECO:0000256" key="3">
    <source>
        <dbReference type="ARBA" id="ARBA00022741"/>
    </source>
</evidence>
<evidence type="ECO:0008006" key="9">
    <source>
        <dbReference type="Google" id="ProtNLM"/>
    </source>
</evidence>
<evidence type="ECO:0000256" key="2">
    <source>
        <dbReference type="ARBA" id="ARBA00022490"/>
    </source>
</evidence>
<evidence type="ECO:0000256" key="1">
    <source>
        <dbReference type="ARBA" id="ARBA00004245"/>
    </source>
</evidence>
<dbReference type="Gene3D" id="3.30.420.40">
    <property type="match status" value="2"/>
</dbReference>
<dbReference type="Pfam" id="PF00022">
    <property type="entry name" value="Actin"/>
    <property type="match status" value="1"/>
</dbReference>
<comment type="similarity">
    <text evidence="6">Belongs to the actin family.</text>
</comment>
<dbReference type="PRINTS" id="PR00190">
    <property type="entry name" value="ACTIN"/>
</dbReference>